<comment type="subcellular location">
    <subcellularLocation>
        <location evidence="1">Cell outer membrane</location>
        <topology evidence="1">Lipid-anchor</topology>
    </subcellularLocation>
</comment>
<dbReference type="InterPro" id="IPR032831">
    <property type="entry name" value="LptM_cons"/>
</dbReference>
<dbReference type="Pfam" id="PF13627">
    <property type="entry name" value="LptM_cons"/>
    <property type="match status" value="1"/>
</dbReference>
<feature type="region of interest" description="Disordered" evidence="7">
    <location>
        <begin position="24"/>
        <end position="54"/>
    </location>
</feature>
<evidence type="ECO:0000313" key="8">
    <source>
        <dbReference type="EMBL" id="MBC3874197.1"/>
    </source>
</evidence>
<keyword evidence="4" id="KW-0564">Palmitate</keyword>
<dbReference type="EMBL" id="JACOGA010000009">
    <property type="protein sequence ID" value="MBC3874197.1"/>
    <property type="molecule type" value="Genomic_DNA"/>
</dbReference>
<accession>A0ABR6YCB0</accession>
<evidence type="ECO:0000256" key="7">
    <source>
        <dbReference type="SAM" id="MobiDB-lite"/>
    </source>
</evidence>
<sequence length="54" mass="5475">MLSSGLILSSTLLLSACGQKGPLYLPEKKPVSPAATTAPTAPTPPASVEKTQQP</sequence>
<dbReference type="Proteomes" id="UP000624279">
    <property type="component" value="Unassembled WGS sequence"/>
</dbReference>
<keyword evidence="5" id="KW-0998">Cell outer membrane</keyword>
<proteinExistence type="predicted"/>
<name>A0ABR6YCB0_9BURK</name>
<comment type="caution">
    <text evidence="8">The sequence shown here is derived from an EMBL/GenBank/DDBJ whole genome shotgun (WGS) entry which is preliminary data.</text>
</comment>
<keyword evidence="6 8" id="KW-0449">Lipoprotein</keyword>
<organism evidence="8 9">
    <name type="scientific">Undibacterium flavidum</name>
    <dbReference type="NCBI Taxonomy" id="2762297"/>
    <lineage>
        <taxon>Bacteria</taxon>
        <taxon>Pseudomonadati</taxon>
        <taxon>Pseudomonadota</taxon>
        <taxon>Betaproteobacteria</taxon>
        <taxon>Burkholderiales</taxon>
        <taxon>Oxalobacteraceae</taxon>
        <taxon>Undibacterium</taxon>
    </lineage>
</organism>
<keyword evidence="9" id="KW-1185">Reference proteome</keyword>
<evidence type="ECO:0000256" key="6">
    <source>
        <dbReference type="ARBA" id="ARBA00023288"/>
    </source>
</evidence>
<reference evidence="8 9" key="1">
    <citation type="submission" date="2020-08" db="EMBL/GenBank/DDBJ databases">
        <title>Novel species isolated from subtropical streams in China.</title>
        <authorList>
            <person name="Lu H."/>
        </authorList>
    </citation>
    <scope>NUCLEOTIDE SEQUENCE [LARGE SCALE GENOMIC DNA]</scope>
    <source>
        <strain evidence="8 9">LX15W</strain>
    </source>
</reference>
<evidence type="ECO:0000256" key="5">
    <source>
        <dbReference type="ARBA" id="ARBA00023237"/>
    </source>
</evidence>
<evidence type="ECO:0000313" key="9">
    <source>
        <dbReference type="Proteomes" id="UP000624279"/>
    </source>
</evidence>
<dbReference type="NCBIfam" id="NF047847">
    <property type="entry name" value="SS_mature_LptM"/>
    <property type="match status" value="1"/>
</dbReference>
<evidence type="ECO:0000256" key="4">
    <source>
        <dbReference type="ARBA" id="ARBA00023139"/>
    </source>
</evidence>
<evidence type="ECO:0000256" key="3">
    <source>
        <dbReference type="ARBA" id="ARBA00023136"/>
    </source>
</evidence>
<evidence type="ECO:0000256" key="1">
    <source>
        <dbReference type="ARBA" id="ARBA00004459"/>
    </source>
</evidence>
<keyword evidence="2" id="KW-0732">Signal</keyword>
<keyword evidence="3" id="KW-0472">Membrane</keyword>
<gene>
    <name evidence="8" type="ORF">H8K55_11385</name>
</gene>
<evidence type="ECO:0000256" key="2">
    <source>
        <dbReference type="ARBA" id="ARBA00022729"/>
    </source>
</evidence>
<protein>
    <submittedName>
        <fullName evidence="8">Lipoprotein</fullName>
    </submittedName>
</protein>